<reference evidence="2" key="1">
    <citation type="submission" date="2017-04" db="EMBL/GenBank/DDBJ databases">
        <title>Complete Genome Sequences of Twelve Strains of a Stable Defined Moderately Diverse Mouse Microbiota 2 (sDMDMm2).</title>
        <authorList>
            <person name="Uchimura Y."/>
            <person name="Wyss M."/>
            <person name="Brugiroux S."/>
            <person name="Limenitakis J.P."/>
            <person name="Stecher B."/>
            <person name="McCoy K.D."/>
            <person name="Macpherson A.J."/>
        </authorList>
    </citation>
    <scope>NUCLEOTIDE SEQUENCE</scope>
    <source>
        <strain evidence="2">YL58</strain>
    </source>
</reference>
<dbReference type="RefSeq" id="WP_084043622.1">
    <property type="nucleotide sequence ID" value="NZ_CP015405.2"/>
</dbReference>
<proteinExistence type="predicted"/>
<protein>
    <recommendedName>
        <fullName evidence="4">MFS transporter</fullName>
    </recommendedName>
</protein>
<feature type="transmembrane region" description="Helical" evidence="1">
    <location>
        <begin position="60"/>
        <end position="86"/>
    </location>
</feature>
<feature type="transmembrane region" description="Helical" evidence="1">
    <location>
        <begin position="31"/>
        <end position="48"/>
    </location>
</feature>
<evidence type="ECO:0000313" key="3">
    <source>
        <dbReference type="Proteomes" id="UP000092574"/>
    </source>
</evidence>
<keyword evidence="1" id="KW-0812">Transmembrane</keyword>
<name>A0A1V0QEP1_9FIRM</name>
<dbReference type="KEGG" id="byl:A4V09_24215"/>
<keyword evidence="1" id="KW-0472">Membrane</keyword>
<evidence type="ECO:0000256" key="1">
    <source>
        <dbReference type="SAM" id="Phobius"/>
    </source>
</evidence>
<gene>
    <name evidence="2" type="ORF">A4V09_24215</name>
</gene>
<dbReference type="InterPro" id="IPR036259">
    <property type="entry name" value="MFS_trans_sf"/>
</dbReference>
<evidence type="ECO:0008006" key="4">
    <source>
        <dbReference type="Google" id="ProtNLM"/>
    </source>
</evidence>
<dbReference type="Pfam" id="PF13347">
    <property type="entry name" value="MFS_2"/>
    <property type="match status" value="1"/>
</dbReference>
<sequence length="174" mass="18575">MISGLAAAFLAVFMVSLLIDRTRKKTGRSKPWIYGGIVLVAVSTLMSLHVPKTPAGVVTVYVGIVFFVWCFGMKLLLCPVDALLAGMTGNARERSYLASVKGFSRGLSAICAAFIAGSLTAPGLHGTDGGRKYVMVFAGAARPLRYCKSLFLSGKSNGCHKSPNQHFADRQSKQ</sequence>
<evidence type="ECO:0000313" key="2">
    <source>
        <dbReference type="EMBL" id="ARE64918.1"/>
    </source>
</evidence>
<feature type="transmembrane region" description="Helical" evidence="1">
    <location>
        <begin position="106"/>
        <end position="125"/>
    </location>
</feature>
<keyword evidence="1" id="KW-1133">Transmembrane helix</keyword>
<keyword evidence="3" id="KW-1185">Reference proteome</keyword>
<dbReference type="SUPFAM" id="SSF103473">
    <property type="entry name" value="MFS general substrate transporter"/>
    <property type="match status" value="1"/>
</dbReference>
<dbReference type="AlphaFoldDB" id="A0A1V0QEP1"/>
<organism evidence="2 3">
    <name type="scientific">Blautia pseudococcoides</name>
    <dbReference type="NCBI Taxonomy" id="1796616"/>
    <lineage>
        <taxon>Bacteria</taxon>
        <taxon>Bacillati</taxon>
        <taxon>Bacillota</taxon>
        <taxon>Clostridia</taxon>
        <taxon>Lachnospirales</taxon>
        <taxon>Lachnospiraceae</taxon>
        <taxon>Blautia</taxon>
    </lineage>
</organism>
<dbReference type="EMBL" id="CP015405">
    <property type="protein sequence ID" value="ARE64918.1"/>
    <property type="molecule type" value="Genomic_DNA"/>
</dbReference>
<dbReference type="Proteomes" id="UP000092574">
    <property type="component" value="Chromosome"/>
</dbReference>
<accession>A0A1V0QEP1</accession>
<dbReference type="OrthoDB" id="9764596at2"/>